<name>A0ABU6J993_9BURK</name>
<dbReference type="InterPro" id="IPR008920">
    <property type="entry name" value="TF_FadR/GntR_C"/>
</dbReference>
<dbReference type="RefSeq" id="WP_326506803.1">
    <property type="nucleotide sequence ID" value="NZ_JAWIIV010000009.1"/>
</dbReference>
<evidence type="ECO:0000256" key="2">
    <source>
        <dbReference type="ARBA" id="ARBA00023125"/>
    </source>
</evidence>
<feature type="domain" description="HTH gntR-type" evidence="4">
    <location>
        <begin position="9"/>
        <end position="77"/>
    </location>
</feature>
<dbReference type="InterPro" id="IPR036390">
    <property type="entry name" value="WH_DNA-bd_sf"/>
</dbReference>
<dbReference type="Pfam" id="PF07729">
    <property type="entry name" value="FCD"/>
    <property type="match status" value="1"/>
</dbReference>
<keyword evidence="3" id="KW-0804">Transcription</keyword>
<keyword evidence="2" id="KW-0238">DNA-binding</keyword>
<comment type="caution">
    <text evidence="5">The sequence shown here is derived from an EMBL/GenBank/DDBJ whole genome shotgun (WGS) entry which is preliminary data.</text>
</comment>
<evidence type="ECO:0000256" key="1">
    <source>
        <dbReference type="ARBA" id="ARBA00023015"/>
    </source>
</evidence>
<dbReference type="PRINTS" id="PR00035">
    <property type="entry name" value="HTHGNTR"/>
</dbReference>
<protein>
    <submittedName>
        <fullName evidence="5">FadR/GntR family transcriptional regulator</fullName>
    </submittedName>
</protein>
<gene>
    <name evidence="5" type="ORF">RY831_13070</name>
</gene>
<sequence length="232" mass="25801">MPIQLIEPQRLYRQIADQLRELIRCDEFKPGSRLPPERDLAVQLGVSRPSVREALIALEVEGCVEVRKGAGIYVCERRADRAVQSDLLTDMHGPLELIRARAVVEGEIAAMAARVARPRQLALLDEALKMMRSEAEAGGVPMQGDRLFHLRLAEIAGNSALTSVVALLFDQRNNPISAKLGQHLENAASWNAAIDEHRKVAHAVAEHDPAAARAAMQRHMDRSHRRLTKRLD</sequence>
<dbReference type="PANTHER" id="PTHR43537">
    <property type="entry name" value="TRANSCRIPTIONAL REGULATOR, GNTR FAMILY"/>
    <property type="match status" value="1"/>
</dbReference>
<proteinExistence type="predicted"/>
<evidence type="ECO:0000259" key="4">
    <source>
        <dbReference type="PROSITE" id="PS50949"/>
    </source>
</evidence>
<evidence type="ECO:0000256" key="3">
    <source>
        <dbReference type="ARBA" id="ARBA00023163"/>
    </source>
</evidence>
<keyword evidence="6" id="KW-1185">Reference proteome</keyword>
<dbReference type="InterPro" id="IPR000524">
    <property type="entry name" value="Tscrpt_reg_HTH_GntR"/>
</dbReference>
<dbReference type="InterPro" id="IPR036388">
    <property type="entry name" value="WH-like_DNA-bd_sf"/>
</dbReference>
<dbReference type="Pfam" id="PF00392">
    <property type="entry name" value="GntR"/>
    <property type="match status" value="1"/>
</dbReference>
<dbReference type="PANTHER" id="PTHR43537:SF5">
    <property type="entry name" value="UXU OPERON TRANSCRIPTIONAL REGULATOR"/>
    <property type="match status" value="1"/>
</dbReference>
<dbReference type="InterPro" id="IPR011711">
    <property type="entry name" value="GntR_C"/>
</dbReference>
<dbReference type="SUPFAM" id="SSF46785">
    <property type="entry name" value="Winged helix' DNA-binding domain"/>
    <property type="match status" value="1"/>
</dbReference>
<evidence type="ECO:0000313" key="5">
    <source>
        <dbReference type="EMBL" id="MEC4720088.1"/>
    </source>
</evidence>
<keyword evidence="1" id="KW-0805">Transcription regulation</keyword>
<dbReference type="Gene3D" id="1.20.120.530">
    <property type="entry name" value="GntR ligand-binding domain-like"/>
    <property type="match status" value="1"/>
</dbReference>
<dbReference type="SMART" id="SM00345">
    <property type="entry name" value="HTH_GNTR"/>
    <property type="match status" value="1"/>
</dbReference>
<dbReference type="SMART" id="SM00895">
    <property type="entry name" value="FCD"/>
    <property type="match status" value="1"/>
</dbReference>
<accession>A0ABU6J993</accession>
<dbReference type="SUPFAM" id="SSF48008">
    <property type="entry name" value="GntR ligand-binding domain-like"/>
    <property type="match status" value="1"/>
</dbReference>
<dbReference type="Proteomes" id="UP001352263">
    <property type="component" value="Unassembled WGS sequence"/>
</dbReference>
<dbReference type="EMBL" id="JAWIIV010000009">
    <property type="protein sequence ID" value="MEC4720088.1"/>
    <property type="molecule type" value="Genomic_DNA"/>
</dbReference>
<dbReference type="Gene3D" id="1.10.10.10">
    <property type="entry name" value="Winged helix-like DNA-binding domain superfamily/Winged helix DNA-binding domain"/>
    <property type="match status" value="1"/>
</dbReference>
<dbReference type="PROSITE" id="PS50949">
    <property type="entry name" value="HTH_GNTR"/>
    <property type="match status" value="1"/>
</dbReference>
<dbReference type="CDD" id="cd07377">
    <property type="entry name" value="WHTH_GntR"/>
    <property type="match status" value="1"/>
</dbReference>
<evidence type="ECO:0000313" key="6">
    <source>
        <dbReference type="Proteomes" id="UP001352263"/>
    </source>
</evidence>
<reference evidence="5 6" key="1">
    <citation type="submission" date="2023-10" db="EMBL/GenBank/DDBJ databases">
        <title>Noviherbaspirillum sp. CPCC 100848 genome assembly.</title>
        <authorList>
            <person name="Li X.Y."/>
            <person name="Fang X.M."/>
        </authorList>
    </citation>
    <scope>NUCLEOTIDE SEQUENCE [LARGE SCALE GENOMIC DNA]</scope>
    <source>
        <strain evidence="5 6">CPCC 100848</strain>
    </source>
</reference>
<organism evidence="5 6">
    <name type="scientific">Noviherbaspirillum album</name>
    <dbReference type="NCBI Taxonomy" id="3080276"/>
    <lineage>
        <taxon>Bacteria</taxon>
        <taxon>Pseudomonadati</taxon>
        <taxon>Pseudomonadota</taxon>
        <taxon>Betaproteobacteria</taxon>
        <taxon>Burkholderiales</taxon>
        <taxon>Oxalobacteraceae</taxon>
        <taxon>Noviherbaspirillum</taxon>
    </lineage>
</organism>